<keyword evidence="3" id="KW-0732">Signal</keyword>
<dbReference type="EMBL" id="MSFO01000002">
    <property type="protein sequence ID" value="PLB52514.1"/>
    <property type="molecule type" value="Genomic_DNA"/>
</dbReference>
<feature type="transmembrane region" description="Helical" evidence="2">
    <location>
        <begin position="226"/>
        <end position="249"/>
    </location>
</feature>
<reference evidence="4 5" key="1">
    <citation type="submission" date="2016-12" db="EMBL/GenBank/DDBJ databases">
        <title>The genomes of Aspergillus section Nigri reveals drivers in fungal speciation.</title>
        <authorList>
            <consortium name="DOE Joint Genome Institute"/>
            <person name="Vesth T.C."/>
            <person name="Nybo J."/>
            <person name="Theobald S."/>
            <person name="Brandl J."/>
            <person name="Frisvad J.C."/>
            <person name="Nielsen K.F."/>
            <person name="Lyhne E.K."/>
            <person name="Kogle M.E."/>
            <person name="Kuo A."/>
            <person name="Riley R."/>
            <person name="Clum A."/>
            <person name="Nolan M."/>
            <person name="Lipzen A."/>
            <person name="Salamov A."/>
            <person name="Henrissat B."/>
            <person name="Wiebenga A."/>
            <person name="De Vries R.P."/>
            <person name="Grigoriev I.V."/>
            <person name="Mortensen U.H."/>
            <person name="Andersen M.R."/>
            <person name="Baker S.E."/>
        </authorList>
    </citation>
    <scope>NUCLEOTIDE SEQUENCE [LARGE SCALE GENOMIC DNA]</scope>
    <source>
        <strain evidence="4 5">IBT 23096</strain>
    </source>
</reference>
<accession>A0A2I2GI22</accession>
<keyword evidence="2" id="KW-0812">Transmembrane</keyword>
<evidence type="ECO:0000256" key="3">
    <source>
        <dbReference type="SAM" id="SignalP"/>
    </source>
</evidence>
<evidence type="ECO:0000256" key="1">
    <source>
        <dbReference type="SAM" id="MobiDB-lite"/>
    </source>
</evidence>
<evidence type="ECO:0008006" key="6">
    <source>
        <dbReference type="Google" id="ProtNLM"/>
    </source>
</evidence>
<sequence length="316" mass="33611">MRVPHSYYPQSPMFAALLLFCSSTSVDAAKCYNPNGELAPNDQPCFPQNPVSACCGGSTFVCSTNNMCAHYSGQYFVIGSCTDKAWNSPACPGYCFFRDHIHNSVFRCSADTYCCADGPACNCTTGRNTQDIADFLPPYSHLVGSDVRLNTAVATSSLFTPVGASKPITSAPASTAERSFPATSVSTTTSSSVFESPARSSLDAEAATASPIPSPSPPEGNQTLKIGLGVGMSLGGVAVFLLVLLGLLWRRSKRNKRPIAIPRPEHPYPYQTRLSFSSPSHPRAQAEVPGYLKSSSHHLRASSAELPVYEAPGHGM</sequence>
<name>A0A2I2GI22_9EURO</name>
<dbReference type="STRING" id="1392250.A0A2I2GI22"/>
<keyword evidence="2" id="KW-0472">Membrane</keyword>
<keyword evidence="2" id="KW-1133">Transmembrane helix</keyword>
<protein>
    <recommendedName>
        <fullName evidence="6">Mid2 domain-containing protein</fullName>
    </recommendedName>
</protein>
<comment type="caution">
    <text evidence="4">The sequence shown here is derived from an EMBL/GenBank/DDBJ whole genome shotgun (WGS) entry which is preliminary data.</text>
</comment>
<gene>
    <name evidence="4" type="ORF">P170DRAFT_507284</name>
</gene>
<dbReference type="VEuPathDB" id="FungiDB:P170DRAFT_507284"/>
<dbReference type="RefSeq" id="XP_024707816.1">
    <property type="nucleotide sequence ID" value="XM_024854470.1"/>
</dbReference>
<proteinExistence type="predicted"/>
<feature type="region of interest" description="Disordered" evidence="1">
    <location>
        <begin position="187"/>
        <end position="220"/>
    </location>
</feature>
<dbReference type="OrthoDB" id="5215637at2759"/>
<evidence type="ECO:0000313" key="5">
    <source>
        <dbReference type="Proteomes" id="UP000234275"/>
    </source>
</evidence>
<feature type="signal peptide" evidence="3">
    <location>
        <begin position="1"/>
        <end position="28"/>
    </location>
</feature>
<dbReference type="Proteomes" id="UP000234275">
    <property type="component" value="Unassembled WGS sequence"/>
</dbReference>
<feature type="chain" id="PRO_5014117090" description="Mid2 domain-containing protein" evidence="3">
    <location>
        <begin position="29"/>
        <end position="316"/>
    </location>
</feature>
<evidence type="ECO:0000313" key="4">
    <source>
        <dbReference type="EMBL" id="PLB52514.1"/>
    </source>
</evidence>
<organism evidence="4 5">
    <name type="scientific">Aspergillus steynii IBT 23096</name>
    <dbReference type="NCBI Taxonomy" id="1392250"/>
    <lineage>
        <taxon>Eukaryota</taxon>
        <taxon>Fungi</taxon>
        <taxon>Dikarya</taxon>
        <taxon>Ascomycota</taxon>
        <taxon>Pezizomycotina</taxon>
        <taxon>Eurotiomycetes</taxon>
        <taxon>Eurotiomycetidae</taxon>
        <taxon>Eurotiales</taxon>
        <taxon>Aspergillaceae</taxon>
        <taxon>Aspergillus</taxon>
        <taxon>Aspergillus subgen. Circumdati</taxon>
    </lineage>
</organism>
<dbReference type="AlphaFoldDB" id="A0A2I2GI22"/>
<dbReference type="GeneID" id="36562176"/>
<evidence type="ECO:0000256" key="2">
    <source>
        <dbReference type="SAM" id="Phobius"/>
    </source>
</evidence>
<keyword evidence="5" id="KW-1185">Reference proteome</keyword>